<comment type="caution">
    <text evidence="2">The sequence shown here is derived from an EMBL/GenBank/DDBJ whole genome shotgun (WGS) entry which is preliminary data.</text>
</comment>
<reference evidence="2" key="1">
    <citation type="submission" date="2020-04" db="EMBL/GenBank/DDBJ databases">
        <authorList>
            <person name="Alioto T."/>
            <person name="Alioto T."/>
            <person name="Gomez Garrido J."/>
        </authorList>
    </citation>
    <scope>NUCLEOTIDE SEQUENCE</scope>
    <source>
        <strain evidence="2">A484AB</strain>
    </source>
</reference>
<keyword evidence="3" id="KW-1185">Reference proteome</keyword>
<dbReference type="Proteomes" id="UP001152795">
    <property type="component" value="Unassembled WGS sequence"/>
</dbReference>
<feature type="compositionally biased region" description="Polar residues" evidence="1">
    <location>
        <begin position="140"/>
        <end position="153"/>
    </location>
</feature>
<feature type="compositionally biased region" description="Polar residues" evidence="1">
    <location>
        <begin position="66"/>
        <end position="75"/>
    </location>
</feature>
<protein>
    <submittedName>
        <fullName evidence="2">Uncharacterized protein</fullName>
    </submittedName>
</protein>
<feature type="compositionally biased region" description="Basic and acidic residues" evidence="1">
    <location>
        <begin position="256"/>
        <end position="279"/>
    </location>
</feature>
<name>A0A7D9JDE3_PARCT</name>
<proteinExistence type="predicted"/>
<accession>A0A7D9JDE3</accession>
<feature type="region of interest" description="Disordered" evidence="1">
    <location>
        <begin position="65"/>
        <end position="153"/>
    </location>
</feature>
<evidence type="ECO:0000313" key="3">
    <source>
        <dbReference type="Proteomes" id="UP001152795"/>
    </source>
</evidence>
<organism evidence="2 3">
    <name type="scientific">Paramuricea clavata</name>
    <name type="common">Red gorgonian</name>
    <name type="synonym">Violescent sea-whip</name>
    <dbReference type="NCBI Taxonomy" id="317549"/>
    <lineage>
        <taxon>Eukaryota</taxon>
        <taxon>Metazoa</taxon>
        <taxon>Cnidaria</taxon>
        <taxon>Anthozoa</taxon>
        <taxon>Octocorallia</taxon>
        <taxon>Malacalcyonacea</taxon>
        <taxon>Plexauridae</taxon>
        <taxon>Paramuricea</taxon>
    </lineage>
</organism>
<feature type="non-terminal residue" evidence="2">
    <location>
        <position position="1"/>
    </location>
</feature>
<feature type="compositionally biased region" description="Basic and acidic residues" evidence="1">
    <location>
        <begin position="84"/>
        <end position="123"/>
    </location>
</feature>
<feature type="region of interest" description="Disordered" evidence="1">
    <location>
        <begin position="166"/>
        <end position="311"/>
    </location>
</feature>
<dbReference type="EMBL" id="CACRXK020014723">
    <property type="protein sequence ID" value="CAB4027303.1"/>
    <property type="molecule type" value="Genomic_DNA"/>
</dbReference>
<feature type="compositionally biased region" description="Basic and acidic residues" evidence="1">
    <location>
        <begin position="206"/>
        <end position="228"/>
    </location>
</feature>
<dbReference type="AlphaFoldDB" id="A0A7D9JDE3"/>
<gene>
    <name evidence="2" type="ORF">PACLA_8A074181</name>
</gene>
<sequence length="311" mass="35069">DKCAENGKNNERECLKDCKGTFIVKITAENKELEIPAVKGGHSGGKTGKAENFGAIKKNICEDEQVSSASKTSEANKLKTNKATVEKTEKITENTQEHVCGRKDDELANNKHDRRNETQKEFEVGYDLENCSSKEESRPTNKGSNSGRCTVLNDHSSCHTSFAKIKSDGSTFEGHQIEDKTGKVSETVPSQKANIKPEADQTSVHQKVENQKKSTERHSRPQREKDEDNIMSNISADPSRRTSSRLATLHNWHKTPPQDKERNVPRRDAKFAEKMKLKVSENANTRLRSRAVIKQPGHENRYTKGRQTRRK</sequence>
<evidence type="ECO:0000256" key="1">
    <source>
        <dbReference type="SAM" id="MobiDB-lite"/>
    </source>
</evidence>
<evidence type="ECO:0000313" key="2">
    <source>
        <dbReference type="EMBL" id="CAB4027303.1"/>
    </source>
</evidence>